<dbReference type="RefSeq" id="XP_003064867.1">
    <property type="nucleotide sequence ID" value="XM_003064821.1"/>
</dbReference>
<dbReference type="GO" id="GO:0005762">
    <property type="term" value="C:mitochondrial large ribosomal subunit"/>
    <property type="evidence" value="ECO:0007669"/>
    <property type="project" value="InterPro"/>
</dbReference>
<gene>
    <name evidence="2" type="ORF">MICPUCDRAFT_43726</name>
</gene>
<dbReference type="EMBL" id="GG663752">
    <property type="protein sequence ID" value="EEH51201.1"/>
    <property type="molecule type" value="Genomic_DNA"/>
</dbReference>
<dbReference type="STRING" id="564608.C1NAA0"/>
<name>C1NAA0_MICPC</name>
<evidence type="ECO:0000313" key="2">
    <source>
        <dbReference type="EMBL" id="EEH51201.1"/>
    </source>
</evidence>
<dbReference type="AlphaFoldDB" id="C1NAA0"/>
<protein>
    <submittedName>
        <fullName evidence="2">Predicted protein</fullName>
    </submittedName>
</protein>
<feature type="compositionally biased region" description="Low complexity" evidence="1">
    <location>
        <begin position="51"/>
        <end position="64"/>
    </location>
</feature>
<dbReference type="KEGG" id="mpp:MICPUCDRAFT_43726"/>
<sequence>MRSRLRSLLELLPRVVAPPSARLPANAIWGEKNANALLIHARGKKTKKQSSSKGGSQGSSKGRSGMAGAVANPAMKATVDKHFDLFMRSYAPAEIEKETLTAEQLEEYEARAKEYSKMKMAQHRAWQKDIAGKIRHKLVAIKSLPEGFIRDAAAAPDYSSFSMKRTRPSLTPAIPGFYEAKQEKAEKVVRESGGVLGGVPGMERRRR</sequence>
<reference evidence="2 3" key="1">
    <citation type="journal article" date="2009" name="Science">
        <title>Green evolution and dynamic adaptations revealed by genomes of the marine picoeukaryotes Micromonas.</title>
        <authorList>
            <person name="Worden A.Z."/>
            <person name="Lee J.H."/>
            <person name="Mock T."/>
            <person name="Rouze P."/>
            <person name="Simmons M.P."/>
            <person name="Aerts A.L."/>
            <person name="Allen A.E."/>
            <person name="Cuvelier M.L."/>
            <person name="Derelle E."/>
            <person name="Everett M.V."/>
            <person name="Foulon E."/>
            <person name="Grimwood J."/>
            <person name="Gundlach H."/>
            <person name="Henrissat B."/>
            <person name="Napoli C."/>
            <person name="McDonald S.M."/>
            <person name="Parker M.S."/>
            <person name="Rombauts S."/>
            <person name="Salamov A."/>
            <person name="Von Dassow P."/>
            <person name="Badger J.H."/>
            <person name="Coutinho P.M."/>
            <person name="Demir E."/>
            <person name="Dubchak I."/>
            <person name="Gentemann C."/>
            <person name="Eikrem W."/>
            <person name="Gready J.E."/>
            <person name="John U."/>
            <person name="Lanier W."/>
            <person name="Lindquist E.A."/>
            <person name="Lucas S."/>
            <person name="Mayer K.F."/>
            <person name="Moreau H."/>
            <person name="Not F."/>
            <person name="Otillar R."/>
            <person name="Panaud O."/>
            <person name="Pangilinan J."/>
            <person name="Paulsen I."/>
            <person name="Piegu B."/>
            <person name="Poliakov A."/>
            <person name="Robbens S."/>
            <person name="Schmutz J."/>
            <person name="Toulza E."/>
            <person name="Wyss T."/>
            <person name="Zelensky A."/>
            <person name="Zhou K."/>
            <person name="Armbrust E.V."/>
            <person name="Bhattacharya D."/>
            <person name="Goodenough U.W."/>
            <person name="Van de Peer Y."/>
            <person name="Grigoriev I.V."/>
        </authorList>
    </citation>
    <scope>NUCLEOTIDE SEQUENCE [LARGE SCALE GENOMIC DNA]</scope>
    <source>
        <strain evidence="2 3">CCMP1545</strain>
    </source>
</reference>
<accession>C1NAA0</accession>
<keyword evidence="3" id="KW-1185">Reference proteome</keyword>
<dbReference type="PANTHER" id="PTHR13359:SF2">
    <property type="entry name" value="LARGE RIBOSOMAL SUBUNIT PROTEIN ML40"/>
    <property type="match status" value="1"/>
</dbReference>
<dbReference type="GeneID" id="9690200"/>
<evidence type="ECO:0000313" key="3">
    <source>
        <dbReference type="Proteomes" id="UP000001876"/>
    </source>
</evidence>
<organism evidence="3">
    <name type="scientific">Micromonas pusilla (strain CCMP1545)</name>
    <name type="common">Picoplanktonic green alga</name>
    <dbReference type="NCBI Taxonomy" id="564608"/>
    <lineage>
        <taxon>Eukaryota</taxon>
        <taxon>Viridiplantae</taxon>
        <taxon>Chlorophyta</taxon>
        <taxon>Mamiellophyceae</taxon>
        <taxon>Mamiellales</taxon>
        <taxon>Mamiellaceae</taxon>
        <taxon>Micromonas</taxon>
    </lineage>
</organism>
<dbReference type="PANTHER" id="PTHR13359">
    <property type="entry name" value="39S RIBOSOMAL PROTEIN L40, MITOCHONDRIAL"/>
    <property type="match status" value="1"/>
</dbReference>
<dbReference type="Proteomes" id="UP000001876">
    <property type="component" value="Unassembled WGS sequence"/>
</dbReference>
<dbReference type="OMA" id="PANAIWG"/>
<dbReference type="InterPro" id="IPR039145">
    <property type="entry name" value="Ribosomal_mL40_metazoa/plant"/>
</dbReference>
<dbReference type="OrthoDB" id="64875at2759"/>
<proteinExistence type="predicted"/>
<feature type="region of interest" description="Disordered" evidence="1">
    <location>
        <begin position="42"/>
        <end position="68"/>
    </location>
</feature>
<evidence type="ECO:0000256" key="1">
    <source>
        <dbReference type="SAM" id="MobiDB-lite"/>
    </source>
</evidence>
<dbReference type="eggNOG" id="ENOG502QTQ1">
    <property type="taxonomic scope" value="Eukaryota"/>
</dbReference>